<keyword evidence="4" id="KW-0223">Dioxygenase</keyword>
<accession>A0A6J7WYC5</accession>
<keyword evidence="2" id="KW-0408">Iron</keyword>
<reference evidence="4" key="1">
    <citation type="submission" date="2020-05" db="EMBL/GenBank/DDBJ databases">
        <authorList>
            <person name="Chiriac C."/>
            <person name="Salcher M."/>
            <person name="Ghai R."/>
            <person name="Kavagutti S V."/>
        </authorList>
    </citation>
    <scope>NUCLEOTIDE SEQUENCE</scope>
</reference>
<dbReference type="PANTHER" id="PTHR10869">
    <property type="entry name" value="PROLYL 4-HYDROXYLASE ALPHA SUBUNIT"/>
    <property type="match status" value="1"/>
</dbReference>
<organism evidence="4">
    <name type="scientific">uncultured Caudovirales phage</name>
    <dbReference type="NCBI Taxonomy" id="2100421"/>
    <lineage>
        <taxon>Viruses</taxon>
        <taxon>Duplodnaviria</taxon>
        <taxon>Heunggongvirae</taxon>
        <taxon>Uroviricota</taxon>
        <taxon>Caudoviricetes</taxon>
        <taxon>Peduoviridae</taxon>
        <taxon>Maltschvirus</taxon>
        <taxon>Maltschvirus maltsch</taxon>
    </lineage>
</organism>
<gene>
    <name evidence="4" type="ORF">UFOVP367_55</name>
</gene>
<dbReference type="InterPro" id="IPR044862">
    <property type="entry name" value="Pro_4_hyd_alph_FE2OG_OXY"/>
</dbReference>
<sequence>MTNFILQDKIKDLRICDELIKYHKNSEFKFNGLASGNVDKNIKLSTDVQINVTNINDNIIQQYLKELQIVCNNYIKKYEYANYYNSWGISEAFNIQHYKPNEGYFAWHTERGSNIFPYNNRHLVFMTYLNDVNDGGETEFYHQKLKIKAEKGKTVIFPADWTHTHRGITSPTENKYIITGWYNFVDGN</sequence>
<dbReference type="Pfam" id="PF13640">
    <property type="entry name" value="2OG-FeII_Oxy_3"/>
    <property type="match status" value="1"/>
</dbReference>
<evidence type="ECO:0000259" key="3">
    <source>
        <dbReference type="Pfam" id="PF13640"/>
    </source>
</evidence>
<evidence type="ECO:0000313" key="4">
    <source>
        <dbReference type="EMBL" id="CAB5222996.1"/>
    </source>
</evidence>
<dbReference type="InterPro" id="IPR045054">
    <property type="entry name" value="P4HA-like"/>
</dbReference>
<dbReference type="PANTHER" id="PTHR10869:SF246">
    <property type="entry name" value="TRANSMEMBRANE PROLYL 4-HYDROXYLASE"/>
    <property type="match status" value="1"/>
</dbReference>
<proteinExistence type="predicted"/>
<feature type="domain" description="Prolyl 4-hydroxylase alpha subunit Fe(2+) 2OG dioxygenase" evidence="3">
    <location>
        <begin position="94"/>
        <end position="182"/>
    </location>
</feature>
<dbReference type="Gene3D" id="2.60.120.620">
    <property type="entry name" value="q2cbj1_9rhob like domain"/>
    <property type="match status" value="1"/>
</dbReference>
<evidence type="ECO:0000256" key="2">
    <source>
        <dbReference type="ARBA" id="ARBA00023004"/>
    </source>
</evidence>
<protein>
    <submittedName>
        <fullName evidence="4">Oxoglutarate/iron-dependent dioxygenase</fullName>
    </submittedName>
</protein>
<keyword evidence="4" id="KW-0560">Oxidoreductase</keyword>
<dbReference type="GO" id="GO:0051213">
    <property type="term" value="F:dioxygenase activity"/>
    <property type="evidence" value="ECO:0007669"/>
    <property type="project" value="UniProtKB-KW"/>
</dbReference>
<dbReference type="GO" id="GO:0046872">
    <property type="term" value="F:metal ion binding"/>
    <property type="evidence" value="ECO:0007669"/>
    <property type="project" value="UniProtKB-KW"/>
</dbReference>
<name>A0A6J7WYC5_9CAUD</name>
<dbReference type="EMBL" id="LR798310">
    <property type="protein sequence ID" value="CAB5222996.1"/>
    <property type="molecule type" value="Genomic_DNA"/>
</dbReference>
<evidence type="ECO:0000256" key="1">
    <source>
        <dbReference type="ARBA" id="ARBA00022723"/>
    </source>
</evidence>
<keyword evidence="1" id="KW-0479">Metal-binding</keyword>